<dbReference type="InterPro" id="IPR011006">
    <property type="entry name" value="CheY-like_superfamily"/>
</dbReference>
<keyword evidence="3" id="KW-0812">Transmembrane</keyword>
<dbReference type="InterPro" id="IPR050866">
    <property type="entry name" value="CNG_cation_channel"/>
</dbReference>
<keyword evidence="2" id="KW-0813">Transport</keyword>
<evidence type="ECO:0000256" key="5">
    <source>
        <dbReference type="ARBA" id="ARBA00023065"/>
    </source>
</evidence>
<proteinExistence type="predicted"/>
<feature type="modified residue" description="4-aspartylphosphate" evidence="9">
    <location>
        <position position="300"/>
    </location>
</feature>
<dbReference type="Gene3D" id="3.40.50.2300">
    <property type="match status" value="1"/>
</dbReference>
<evidence type="ECO:0000256" key="1">
    <source>
        <dbReference type="ARBA" id="ARBA00004141"/>
    </source>
</evidence>
<dbReference type="Proteomes" id="UP000886005">
    <property type="component" value="Unassembled WGS sequence"/>
</dbReference>
<gene>
    <name evidence="12" type="ORF">ENJ10_05470</name>
</gene>
<dbReference type="GO" id="GO:0000160">
    <property type="term" value="P:phosphorelay signal transduction system"/>
    <property type="evidence" value="ECO:0007669"/>
    <property type="project" value="InterPro"/>
</dbReference>
<dbReference type="SMART" id="SM00100">
    <property type="entry name" value="cNMP"/>
    <property type="match status" value="1"/>
</dbReference>
<dbReference type="InterPro" id="IPR001789">
    <property type="entry name" value="Sig_transdc_resp-reg_receiver"/>
</dbReference>
<name>A0A7V1LLD2_CALAY</name>
<evidence type="ECO:0000256" key="7">
    <source>
        <dbReference type="ARBA" id="ARBA00023286"/>
    </source>
</evidence>
<dbReference type="PRINTS" id="PR00103">
    <property type="entry name" value="CAMPKINASE"/>
</dbReference>
<evidence type="ECO:0000259" key="11">
    <source>
        <dbReference type="PROSITE" id="PS50110"/>
    </source>
</evidence>
<keyword evidence="6" id="KW-0472">Membrane</keyword>
<dbReference type="PROSITE" id="PS00889">
    <property type="entry name" value="CNMP_BINDING_2"/>
    <property type="match status" value="1"/>
</dbReference>
<dbReference type="AlphaFoldDB" id="A0A7V1LLD2"/>
<dbReference type="PROSITE" id="PS50110">
    <property type="entry name" value="RESPONSE_REGULATORY"/>
    <property type="match status" value="1"/>
</dbReference>
<dbReference type="SMART" id="SM00448">
    <property type="entry name" value="REC"/>
    <property type="match status" value="1"/>
</dbReference>
<dbReference type="Pfam" id="PF00027">
    <property type="entry name" value="cNMP_binding"/>
    <property type="match status" value="1"/>
</dbReference>
<dbReference type="PROSITE" id="PS00888">
    <property type="entry name" value="CNMP_BINDING_1"/>
    <property type="match status" value="1"/>
</dbReference>
<dbReference type="PROSITE" id="PS50042">
    <property type="entry name" value="CNMP_BINDING_3"/>
    <property type="match status" value="1"/>
</dbReference>
<dbReference type="Pfam" id="PF00072">
    <property type="entry name" value="Response_reg"/>
    <property type="match status" value="1"/>
</dbReference>
<organism evidence="12">
    <name type="scientific">Caldithrix abyssi</name>
    <dbReference type="NCBI Taxonomy" id="187145"/>
    <lineage>
        <taxon>Bacteria</taxon>
        <taxon>Pseudomonadati</taxon>
        <taxon>Calditrichota</taxon>
        <taxon>Calditrichia</taxon>
        <taxon>Calditrichales</taxon>
        <taxon>Calditrichaceae</taxon>
        <taxon>Caldithrix</taxon>
    </lineage>
</organism>
<feature type="domain" description="Response regulatory" evidence="11">
    <location>
        <begin position="251"/>
        <end position="364"/>
    </location>
</feature>
<evidence type="ECO:0000259" key="10">
    <source>
        <dbReference type="PROSITE" id="PS50042"/>
    </source>
</evidence>
<keyword evidence="5" id="KW-0406">Ion transport</keyword>
<keyword evidence="4" id="KW-1133">Transmembrane helix</keyword>
<dbReference type="InterPro" id="IPR025497">
    <property type="entry name" value="PatA-like_N"/>
</dbReference>
<keyword evidence="9" id="KW-0597">Phosphoprotein</keyword>
<dbReference type="InterPro" id="IPR014710">
    <property type="entry name" value="RmlC-like_jellyroll"/>
</dbReference>
<dbReference type="InterPro" id="IPR018488">
    <property type="entry name" value="cNMP-bd_CS"/>
</dbReference>
<dbReference type="CDD" id="cd00038">
    <property type="entry name" value="CAP_ED"/>
    <property type="match status" value="1"/>
</dbReference>
<dbReference type="EMBL" id="DRLD01000152">
    <property type="protein sequence ID" value="HED10114.1"/>
    <property type="molecule type" value="Genomic_DNA"/>
</dbReference>
<dbReference type="CDD" id="cd00156">
    <property type="entry name" value="REC"/>
    <property type="match status" value="1"/>
</dbReference>
<evidence type="ECO:0000313" key="12">
    <source>
        <dbReference type="EMBL" id="HED10114.1"/>
    </source>
</evidence>
<evidence type="ECO:0000256" key="4">
    <source>
        <dbReference type="ARBA" id="ARBA00022989"/>
    </source>
</evidence>
<feature type="domain" description="Cyclic nucleotide-binding" evidence="10">
    <location>
        <begin position="13"/>
        <end position="115"/>
    </location>
</feature>
<dbReference type="Pfam" id="PF14332">
    <property type="entry name" value="DUF4388"/>
    <property type="match status" value="1"/>
</dbReference>
<dbReference type="SUPFAM" id="SSF51206">
    <property type="entry name" value="cAMP-binding domain-like"/>
    <property type="match status" value="1"/>
</dbReference>
<dbReference type="InterPro" id="IPR018490">
    <property type="entry name" value="cNMP-bd_dom_sf"/>
</dbReference>
<dbReference type="PANTHER" id="PTHR45638:SF11">
    <property type="entry name" value="CYCLIC NUCLEOTIDE-GATED CATION CHANNEL SUBUNIT A"/>
    <property type="match status" value="1"/>
</dbReference>
<keyword evidence="8" id="KW-0407">Ion channel</keyword>
<protein>
    <submittedName>
        <fullName evidence="12">Cyclic nucleotide-binding domain-containing protein</fullName>
    </submittedName>
</protein>
<dbReference type="PANTHER" id="PTHR45638">
    <property type="entry name" value="CYCLIC NUCLEOTIDE-GATED CATION CHANNEL SUBUNIT A"/>
    <property type="match status" value="1"/>
</dbReference>
<evidence type="ECO:0000256" key="8">
    <source>
        <dbReference type="ARBA" id="ARBA00023303"/>
    </source>
</evidence>
<keyword evidence="7" id="KW-1071">Ligand-gated ion channel</keyword>
<evidence type="ECO:0000256" key="6">
    <source>
        <dbReference type="ARBA" id="ARBA00023136"/>
    </source>
</evidence>
<dbReference type="InterPro" id="IPR000595">
    <property type="entry name" value="cNMP-bd_dom"/>
</dbReference>
<dbReference type="GO" id="GO:0016020">
    <property type="term" value="C:membrane"/>
    <property type="evidence" value="ECO:0007669"/>
    <property type="project" value="UniProtKB-SubCell"/>
</dbReference>
<dbReference type="SUPFAM" id="SSF52172">
    <property type="entry name" value="CheY-like"/>
    <property type="match status" value="1"/>
</dbReference>
<evidence type="ECO:0000256" key="9">
    <source>
        <dbReference type="PROSITE-ProRule" id="PRU00169"/>
    </source>
</evidence>
<sequence length="366" mass="40510">MIQIGKILKKVPIFKMLGKESIDFIVERLKFKTFQKGENICEIGDPGEEMFIIISGETDICIGEKGNQQVVATLKSGDYFGEMALLTGEPRSATVKANEVTETFVLYKNDFDVILEKYPSISLSMGKIVSQRLRDTLKKAASASGEKKDNFEARGDGSGPSGSLKDMALVDLISFCEANSLTGDMKISHGDELGVFEFERGELLSIKLGNLADDAALDKMINWQDGRFEINVRPLTLKTTPEEETVDEVKKVLIVNNSKVVRRVIERAFTGLGYEVSTASNIATSLDVINTVVPDIIITDIKLADGSGIEFIRQVRDTQNVPFIFITDDAVKANFEQELQDVDDVDITKTHEVSEIVKLVENKLLQ</sequence>
<accession>A0A7V1LLD2</accession>
<comment type="subcellular location">
    <subcellularLocation>
        <location evidence="1">Membrane</location>
        <topology evidence="1">Multi-pass membrane protein</topology>
    </subcellularLocation>
</comment>
<evidence type="ECO:0000256" key="3">
    <source>
        <dbReference type="ARBA" id="ARBA00022692"/>
    </source>
</evidence>
<reference evidence="12" key="1">
    <citation type="journal article" date="2020" name="mSystems">
        <title>Genome- and Community-Level Interaction Insights into Carbon Utilization and Element Cycling Functions of Hydrothermarchaeota in Hydrothermal Sediment.</title>
        <authorList>
            <person name="Zhou Z."/>
            <person name="Liu Y."/>
            <person name="Xu W."/>
            <person name="Pan J."/>
            <person name="Luo Z.H."/>
            <person name="Li M."/>
        </authorList>
    </citation>
    <scope>NUCLEOTIDE SEQUENCE [LARGE SCALE GENOMIC DNA]</scope>
    <source>
        <strain evidence="12">HyVt-456</strain>
    </source>
</reference>
<dbReference type="Gene3D" id="2.60.120.10">
    <property type="entry name" value="Jelly Rolls"/>
    <property type="match status" value="1"/>
</dbReference>
<comment type="caution">
    <text evidence="12">The sequence shown here is derived from an EMBL/GenBank/DDBJ whole genome shotgun (WGS) entry which is preliminary data.</text>
</comment>
<evidence type="ECO:0000256" key="2">
    <source>
        <dbReference type="ARBA" id="ARBA00022448"/>
    </source>
</evidence>
<dbReference type="GO" id="GO:0005221">
    <property type="term" value="F:intracellularly cyclic nucleotide-activated monoatomic cation channel activity"/>
    <property type="evidence" value="ECO:0007669"/>
    <property type="project" value="InterPro"/>
</dbReference>
<dbReference type="GO" id="GO:0044877">
    <property type="term" value="F:protein-containing complex binding"/>
    <property type="evidence" value="ECO:0007669"/>
    <property type="project" value="TreeGrafter"/>
</dbReference>